<dbReference type="GO" id="GO:0046872">
    <property type="term" value="F:metal ion binding"/>
    <property type="evidence" value="ECO:0007669"/>
    <property type="project" value="UniProtKB-UniRule"/>
</dbReference>
<dbReference type="EMBL" id="FNHQ01000012">
    <property type="protein sequence ID" value="SDM72798.1"/>
    <property type="molecule type" value="Genomic_DNA"/>
</dbReference>
<feature type="binding site" evidence="5">
    <location>
        <position position="67"/>
    </location>
    <ligand>
        <name>a divalent metal cation</name>
        <dbReference type="ChEBI" id="CHEBI:60240"/>
        <label>1</label>
    </ligand>
</feature>
<feature type="binding site" evidence="5">
    <location>
        <position position="105"/>
    </location>
    <ligand>
        <name>a divalent metal cation</name>
        <dbReference type="ChEBI" id="CHEBI:60240"/>
        <label>1</label>
    </ligand>
</feature>
<evidence type="ECO:0000313" key="6">
    <source>
        <dbReference type="EMBL" id="SDM72798.1"/>
    </source>
</evidence>
<accession>A0A1G9VKL3</accession>
<sequence length="372" mass="41129">MAVQLRKIIRLMESFAPPELAESWDNSGLLLGNPDDEIQSAMVTLDVTMENVDYAAHHNIDLIISHHPVIFNKLAAIRTDTYDGRLLQKLLVHHIAVYSAHTNWDSAEGGVNDILAEQIGLKDVEGLIPVKQEALYKFVVYVPSSYEDIVRQALGEAGAGFIGKYSHCMFSVAGEGQFKPLAGTHPFIGAINRLEKTAEIRVETIIPESRLSLVVSAVKMVHPYEEPAFDIYPMVNKGKTYALGRIGSLNEPEETRIVLRKIKRILHIQILSYAGNESLPIKKIALCGGAGASFLKQAKQAGADLYLTGDVKYHEAQEAVKLGMVIADGGHFGTERPSMVVLLQRLQAASIERNWEVVWKEDSTSCDIFKHC</sequence>
<gene>
    <name evidence="6" type="ORF">SAMN05660299_01440</name>
</gene>
<feature type="binding site" evidence="5">
    <location>
        <position position="335"/>
    </location>
    <ligand>
        <name>a divalent metal cation</name>
        <dbReference type="ChEBI" id="CHEBI:60240"/>
        <label>1</label>
    </ligand>
</feature>
<reference evidence="6 7" key="1">
    <citation type="submission" date="2016-10" db="EMBL/GenBank/DDBJ databases">
        <authorList>
            <person name="de Groot N.N."/>
        </authorList>
    </citation>
    <scope>NUCLEOTIDE SEQUENCE [LARGE SCALE GENOMIC DNA]</scope>
    <source>
        <strain evidence="6 7">DSM 16981</strain>
    </source>
</reference>
<dbReference type="Pfam" id="PF01784">
    <property type="entry name" value="DUF34_NIF3"/>
    <property type="match status" value="1"/>
</dbReference>
<dbReference type="PANTHER" id="PTHR13799:SF14">
    <property type="entry name" value="GTP CYCLOHYDROLASE 1 TYPE 2 HOMOLOG"/>
    <property type="match status" value="1"/>
</dbReference>
<dbReference type="InterPro" id="IPR015867">
    <property type="entry name" value="N-reg_PII/ATP_PRibTrfase_C"/>
</dbReference>
<name>A0A1G9VKL3_9FIRM</name>
<dbReference type="NCBIfam" id="TIGR00486">
    <property type="entry name" value="YbgI_SA1388"/>
    <property type="match status" value="1"/>
</dbReference>
<dbReference type="PANTHER" id="PTHR13799">
    <property type="entry name" value="NGG1 INTERACTING FACTOR 3"/>
    <property type="match status" value="1"/>
</dbReference>
<protein>
    <recommendedName>
        <fullName evidence="2 4">GTP cyclohydrolase 1 type 2 homolog</fullName>
    </recommendedName>
</protein>
<dbReference type="PIRSF" id="PIRSF037489">
    <property type="entry name" value="UCP037489_NIF3_YqfO"/>
    <property type="match status" value="1"/>
</dbReference>
<feature type="binding site" evidence="5">
    <location>
        <position position="66"/>
    </location>
    <ligand>
        <name>a divalent metal cation</name>
        <dbReference type="ChEBI" id="CHEBI:60240"/>
        <label>1</label>
    </ligand>
</feature>
<comment type="similarity">
    <text evidence="1 4">Belongs to the GTP cyclohydrolase I type 2/NIF3 family.</text>
</comment>
<dbReference type="GO" id="GO:0005737">
    <property type="term" value="C:cytoplasm"/>
    <property type="evidence" value="ECO:0007669"/>
    <property type="project" value="TreeGrafter"/>
</dbReference>
<keyword evidence="3 4" id="KW-0479">Metal-binding</keyword>
<evidence type="ECO:0000256" key="3">
    <source>
        <dbReference type="ARBA" id="ARBA00022723"/>
    </source>
</evidence>
<dbReference type="InterPro" id="IPR036069">
    <property type="entry name" value="DUF34/NIF3_sf"/>
</dbReference>
<dbReference type="Gene3D" id="3.30.70.120">
    <property type="match status" value="1"/>
</dbReference>
<evidence type="ECO:0000256" key="2">
    <source>
        <dbReference type="ARBA" id="ARBA00022112"/>
    </source>
</evidence>
<dbReference type="FunFam" id="3.30.70.120:FF:000006">
    <property type="entry name" value="GTP cyclohydrolase 1 type 2 homolog"/>
    <property type="match status" value="1"/>
</dbReference>
<evidence type="ECO:0000256" key="1">
    <source>
        <dbReference type="ARBA" id="ARBA00006964"/>
    </source>
</evidence>
<evidence type="ECO:0000313" key="7">
    <source>
        <dbReference type="Proteomes" id="UP000199309"/>
    </source>
</evidence>
<evidence type="ECO:0000256" key="5">
    <source>
        <dbReference type="PIRSR" id="PIRSR602678-1"/>
    </source>
</evidence>
<dbReference type="SUPFAM" id="SSF102705">
    <property type="entry name" value="NIF3 (NGG1p interacting factor 3)-like"/>
    <property type="match status" value="1"/>
</dbReference>
<organism evidence="6 7">
    <name type="scientific">Megasphaera paucivorans</name>
    <dbReference type="NCBI Taxonomy" id="349095"/>
    <lineage>
        <taxon>Bacteria</taxon>
        <taxon>Bacillati</taxon>
        <taxon>Bacillota</taxon>
        <taxon>Negativicutes</taxon>
        <taxon>Veillonellales</taxon>
        <taxon>Veillonellaceae</taxon>
        <taxon>Megasphaera</taxon>
    </lineage>
</organism>
<dbReference type="OrthoDB" id="9792792at2"/>
<dbReference type="AlphaFoldDB" id="A0A1G9VKL3"/>
<feature type="binding site" evidence="5">
    <location>
        <position position="331"/>
    </location>
    <ligand>
        <name>a divalent metal cation</name>
        <dbReference type="ChEBI" id="CHEBI:60240"/>
        <label>1</label>
    </ligand>
</feature>
<dbReference type="InterPro" id="IPR002678">
    <property type="entry name" value="DUF34/NIF3"/>
</dbReference>
<dbReference type="RefSeq" id="WP_091649914.1">
    <property type="nucleotide sequence ID" value="NZ_FNHQ01000012.1"/>
</dbReference>
<dbReference type="Proteomes" id="UP000199309">
    <property type="component" value="Unassembled WGS sequence"/>
</dbReference>
<keyword evidence="7" id="KW-1185">Reference proteome</keyword>
<dbReference type="Gene3D" id="3.40.1390.30">
    <property type="entry name" value="NIF3 (NGG1p interacting factor 3)-like"/>
    <property type="match status" value="1"/>
</dbReference>
<proteinExistence type="inferred from homology"/>
<dbReference type="FunFam" id="3.40.1390.30:FF:000001">
    <property type="entry name" value="GTP cyclohydrolase 1 type 2"/>
    <property type="match status" value="1"/>
</dbReference>
<dbReference type="InterPro" id="IPR017221">
    <property type="entry name" value="DUF34/NIF3_bac"/>
</dbReference>
<evidence type="ECO:0000256" key="4">
    <source>
        <dbReference type="PIRNR" id="PIRNR037489"/>
    </source>
</evidence>
<dbReference type="STRING" id="349095.SAMN05660299_01440"/>